<dbReference type="InterPro" id="IPR051709">
    <property type="entry name" value="Ub-ligase/GTPase-reg"/>
</dbReference>
<evidence type="ECO:0000256" key="3">
    <source>
        <dbReference type="SAM" id="MobiDB-lite"/>
    </source>
</evidence>
<sequence>MRGPLRRALAAHAGLGRSYSVVAWGRNTEFQCGVSAALPLLLQAREVEALAGLPVASLTAGKTHSAGVLRGGEVLTWGEGLHGKLGHGCVDSAHVPHCVESLAGRVHVVAAALGRHHTLFLDSSGQAWATGENKEGQCGLGTPLEELARQQRRQYENTYLKPFVEHRERSAELEAAAAMYDAEMRSLIQQRSAWQRFEAAKGSDIAIPGLMPGQIASPVRLGRARQGIFSPLLPELAGLDAERIVQLSAGRLMSAAVTAGGEVWTFGGGQGGAGAAAGGAGLSSGPRPVDGVLAQVIRDNGGVVKVAAGGAFCVALTRSGRVVLWGAPGSGESAASAAAAAAAATAAAAAALPQRQNGRRRRPTARPGPAAPPQPQPQPQLQQQQQPAAAVEQEEVPNLRLRRQAGLLVAEVVDLPAMRDVAAGFSHIAMTDGASVWTIGRHTPATGAGAPDPLWLRPRRVMHRPDDGVASLAAGAFSTAAVTGAGELYLWGTLLTEDASAALLKKSEEEVLGHWAYSGTADVAATQWSGWEGLGGAEPRRVPGLHQVQHVSLGTHHALAVVA</sequence>
<dbReference type="Pfam" id="PF13540">
    <property type="entry name" value="RCC1_2"/>
    <property type="match status" value="1"/>
</dbReference>
<feature type="region of interest" description="Disordered" evidence="3">
    <location>
        <begin position="350"/>
        <end position="394"/>
    </location>
</feature>
<dbReference type="Gene3D" id="2.130.10.30">
    <property type="entry name" value="Regulator of chromosome condensation 1/beta-lactamase-inhibitor protein II"/>
    <property type="match status" value="3"/>
</dbReference>
<dbReference type="OMA" id="WACGENK"/>
<feature type="repeat" description="RCC1" evidence="2">
    <location>
        <begin position="261"/>
        <end position="319"/>
    </location>
</feature>
<reference evidence="4 5" key="1">
    <citation type="journal article" date="2010" name="Plant Cell">
        <title>The Chlorella variabilis NC64A genome reveals adaptation to photosymbiosis, coevolution with viruses, and cryptic sex.</title>
        <authorList>
            <person name="Blanc G."/>
            <person name="Duncan G."/>
            <person name="Agarkova I."/>
            <person name="Borodovsky M."/>
            <person name="Gurnon J."/>
            <person name="Kuo A."/>
            <person name="Lindquist E."/>
            <person name="Lucas S."/>
            <person name="Pangilinan J."/>
            <person name="Polle J."/>
            <person name="Salamov A."/>
            <person name="Terry A."/>
            <person name="Yamada T."/>
            <person name="Dunigan D.D."/>
            <person name="Grigoriev I.V."/>
            <person name="Claverie J.M."/>
            <person name="Van Etten J.L."/>
        </authorList>
    </citation>
    <scope>NUCLEOTIDE SEQUENCE [LARGE SCALE GENOMIC DNA]</scope>
    <source>
        <strain evidence="4 5">NC64A</strain>
    </source>
</reference>
<accession>E1ZSR5</accession>
<dbReference type="Proteomes" id="UP000008141">
    <property type="component" value="Unassembled WGS sequence"/>
</dbReference>
<organism evidence="5">
    <name type="scientific">Chlorella variabilis</name>
    <name type="common">Green alga</name>
    <dbReference type="NCBI Taxonomy" id="554065"/>
    <lineage>
        <taxon>Eukaryota</taxon>
        <taxon>Viridiplantae</taxon>
        <taxon>Chlorophyta</taxon>
        <taxon>core chlorophytes</taxon>
        <taxon>Trebouxiophyceae</taxon>
        <taxon>Chlorellales</taxon>
        <taxon>Chlorellaceae</taxon>
        <taxon>Chlorella clade</taxon>
        <taxon>Chlorella</taxon>
    </lineage>
</organism>
<dbReference type="InterPro" id="IPR000408">
    <property type="entry name" value="Reg_chr_condens"/>
</dbReference>
<feature type="compositionally biased region" description="Low complexity" evidence="3">
    <location>
        <begin position="379"/>
        <end position="390"/>
    </location>
</feature>
<evidence type="ECO:0000313" key="4">
    <source>
        <dbReference type="EMBL" id="EFN51153.1"/>
    </source>
</evidence>
<keyword evidence="1" id="KW-0677">Repeat</keyword>
<evidence type="ECO:0000256" key="2">
    <source>
        <dbReference type="PROSITE-ProRule" id="PRU00235"/>
    </source>
</evidence>
<dbReference type="Pfam" id="PF00415">
    <property type="entry name" value="RCC1"/>
    <property type="match status" value="1"/>
</dbReference>
<feature type="repeat" description="RCC1" evidence="2">
    <location>
        <begin position="72"/>
        <end position="124"/>
    </location>
</feature>
<feature type="compositionally biased region" description="Pro residues" evidence="3">
    <location>
        <begin position="369"/>
        <end position="378"/>
    </location>
</feature>
<dbReference type="AlphaFoldDB" id="E1ZSR5"/>
<keyword evidence="5" id="KW-1185">Reference proteome</keyword>
<dbReference type="eggNOG" id="KOG1426">
    <property type="taxonomic scope" value="Eukaryota"/>
</dbReference>
<dbReference type="GeneID" id="17350588"/>
<dbReference type="PANTHER" id="PTHR45622">
    <property type="entry name" value="UBIQUITIN-PROTEIN LIGASE E3A-RELATED"/>
    <property type="match status" value="1"/>
</dbReference>
<proteinExistence type="predicted"/>
<evidence type="ECO:0000313" key="5">
    <source>
        <dbReference type="Proteomes" id="UP000008141"/>
    </source>
</evidence>
<dbReference type="KEGG" id="cvr:CHLNCDRAFT_141375"/>
<dbReference type="EMBL" id="GL433867">
    <property type="protein sequence ID" value="EFN51153.1"/>
    <property type="molecule type" value="Genomic_DNA"/>
</dbReference>
<name>E1ZSR5_CHLVA</name>
<dbReference type="PROSITE" id="PS50012">
    <property type="entry name" value="RCC1_3"/>
    <property type="match status" value="2"/>
</dbReference>
<dbReference type="OrthoDB" id="297375at2759"/>
<evidence type="ECO:0000256" key="1">
    <source>
        <dbReference type="ARBA" id="ARBA00022737"/>
    </source>
</evidence>
<dbReference type="RefSeq" id="XP_005843255.1">
    <property type="nucleotide sequence ID" value="XM_005843193.1"/>
</dbReference>
<dbReference type="InterPro" id="IPR009091">
    <property type="entry name" value="RCC1/BLIP-II"/>
</dbReference>
<dbReference type="SUPFAM" id="SSF50985">
    <property type="entry name" value="RCC1/BLIP-II"/>
    <property type="match status" value="1"/>
</dbReference>
<dbReference type="PANTHER" id="PTHR45622:SF58">
    <property type="entry name" value="REGULATOR OF CHROMOSOME CONDENSATION DOMAIN-CONTAINING PROTEIN"/>
    <property type="match status" value="1"/>
</dbReference>
<protein>
    <submittedName>
        <fullName evidence="4">Uncharacterized protein</fullName>
    </submittedName>
</protein>
<gene>
    <name evidence="4" type="ORF">CHLNCDRAFT_141375</name>
</gene>
<dbReference type="STRING" id="554065.E1ZSR5"/>
<dbReference type="InParanoid" id="E1ZSR5"/>